<dbReference type="OrthoDB" id="9815791at2"/>
<comment type="similarity">
    <text evidence="1">Belongs to the iron-containing alcohol dehydrogenase family.</text>
</comment>
<feature type="domain" description="Alcohol dehydrogenase iron-type/glycerol dehydrogenase GldA" evidence="3">
    <location>
        <begin position="8"/>
        <end position="158"/>
    </location>
</feature>
<reference evidence="8" key="3">
    <citation type="submission" date="2018-04" db="EMBL/GenBank/DDBJ databases">
        <authorList>
            <person name="Illikoud N."/>
        </authorList>
    </citation>
    <scope>NUCLEOTIDE SEQUENCE [LARGE SCALE GENOMIC DNA]</scope>
</reference>
<dbReference type="GO" id="GO:0004022">
    <property type="term" value="F:alcohol dehydrogenase (NAD+) activity"/>
    <property type="evidence" value="ECO:0007669"/>
    <property type="project" value="UniProtKB-EC"/>
</dbReference>
<reference evidence="6" key="2">
    <citation type="submission" date="2018-04" db="EMBL/GenBank/DDBJ databases">
        <authorList>
            <person name="Go L.Y."/>
            <person name="Mitchell J.A."/>
        </authorList>
    </citation>
    <scope>NUCLEOTIDE SEQUENCE</scope>
    <source>
        <strain evidence="6">BSAS1 3</strain>
    </source>
</reference>
<dbReference type="AlphaFoldDB" id="A0A1D2KHZ6"/>
<sequence>MKEISIKTTVYTGEDALGHLATIANKKVFIVTDPFIVSSGMIEQVTSRLQQSVEHLVFSEITPDPPIETVVKGIDTMAEFAADIILAVGGGSAIDAAKAMKYFGETLRNLKGTQFIVIPTTSGTGSEVTNFSIITSADKGVKYPLVTNAILPDIAILETNLVKSVPPHITADTGMDVLTHALEAYVSTNANDVSDALAEKVVQLVFEYLPRAYKNGADMEAREKMHMASCMAGMAFNMASLGINHGIAHAAGAKLHIAHGRLNTVLMPAIIRYNSHIDEVQGVPANLAAERYAHLAKLLGLSITNRRVAVKNLMRAIEKLRQTLEMPATLKQCGVTVDTITALEVEIATAALVDGCTATNPRVPTNDEVVSILRHVL</sequence>
<dbReference type="InterPro" id="IPR018211">
    <property type="entry name" value="ADH_Fe_CS"/>
</dbReference>
<evidence type="ECO:0000313" key="7">
    <source>
        <dbReference type="Proteomes" id="UP000243591"/>
    </source>
</evidence>
<dbReference type="Proteomes" id="UP000243591">
    <property type="component" value="Chromosome"/>
</dbReference>
<evidence type="ECO:0000313" key="5">
    <source>
        <dbReference type="EMBL" id="ATF24924.1"/>
    </source>
</evidence>
<dbReference type="EC" id="1.1.1.1" evidence="6"/>
<dbReference type="InterPro" id="IPR039697">
    <property type="entry name" value="Alcohol_dehydrogenase_Fe"/>
</dbReference>
<dbReference type="InterPro" id="IPR056798">
    <property type="entry name" value="ADH_Fe_C"/>
</dbReference>
<evidence type="ECO:0000313" key="8">
    <source>
        <dbReference type="Proteomes" id="UP000270190"/>
    </source>
</evidence>
<dbReference type="Gene3D" id="1.20.1090.10">
    <property type="entry name" value="Dehydroquinate synthase-like - alpha domain"/>
    <property type="match status" value="1"/>
</dbReference>
<evidence type="ECO:0000256" key="1">
    <source>
        <dbReference type="ARBA" id="ARBA00007358"/>
    </source>
</evidence>
<accession>A0A1D2KHZ6</accession>
<keyword evidence="2 6" id="KW-0560">Oxidoreductase</keyword>
<evidence type="ECO:0000259" key="3">
    <source>
        <dbReference type="Pfam" id="PF00465"/>
    </source>
</evidence>
<reference evidence="5 7" key="1">
    <citation type="submission" date="2017-09" db="EMBL/GenBank/DDBJ databases">
        <title>Complete Genome Sequences of Two Strains of the Meat Spoilage Bacterium Brochothrix thermosphacta Isolated from Ground Chicken.</title>
        <authorList>
            <person name="Paoli G.C."/>
            <person name="Wijey C."/>
            <person name="Chen C.-Y."/>
            <person name="Nguyen L."/>
            <person name="Yan X."/>
            <person name="Irwin P.L."/>
        </authorList>
    </citation>
    <scope>NUCLEOTIDE SEQUENCE [LARGE SCALE GENOMIC DNA]</scope>
    <source>
        <strain evidence="5 7">BI</strain>
    </source>
</reference>
<dbReference type="SUPFAM" id="SSF56796">
    <property type="entry name" value="Dehydroquinate synthase-like"/>
    <property type="match status" value="1"/>
</dbReference>
<feature type="domain" description="Fe-containing alcohol dehydrogenase-like C-terminal" evidence="4">
    <location>
        <begin position="170"/>
        <end position="375"/>
    </location>
</feature>
<protein>
    <submittedName>
        <fullName evidence="5 6">Alcohol dehydrogenase</fullName>
        <ecNumber evidence="6">1.1.1.1</ecNumber>
    </submittedName>
</protein>
<dbReference type="PROSITE" id="PS00913">
    <property type="entry name" value="ADH_IRON_1"/>
    <property type="match status" value="1"/>
</dbReference>
<dbReference type="PANTHER" id="PTHR11496:SF83">
    <property type="entry name" value="HYDROXYACID-OXOACID TRANSHYDROGENASE, MITOCHONDRIAL"/>
    <property type="match status" value="1"/>
</dbReference>
<gene>
    <name evidence="6" type="primary">eutG</name>
    <name evidence="6" type="ORF">BTBSAS_20048</name>
    <name evidence="5" type="ORF">CNY62_00230</name>
</gene>
<evidence type="ECO:0000259" key="4">
    <source>
        <dbReference type="Pfam" id="PF25137"/>
    </source>
</evidence>
<dbReference type="CDD" id="cd08180">
    <property type="entry name" value="PDD"/>
    <property type="match status" value="1"/>
</dbReference>
<dbReference type="FunFam" id="3.40.50.1970:FF:000003">
    <property type="entry name" value="Alcohol dehydrogenase, iron-containing"/>
    <property type="match status" value="1"/>
</dbReference>
<dbReference type="STRING" id="2756.BFR44_03110"/>
<dbReference type="EMBL" id="CP023483">
    <property type="protein sequence ID" value="ATF24924.1"/>
    <property type="molecule type" value="Genomic_DNA"/>
</dbReference>
<name>A0A1D2KHZ6_BROTH</name>
<dbReference type="EMBL" id="OUNC01000012">
    <property type="protein sequence ID" value="SPP28178.1"/>
    <property type="molecule type" value="Genomic_DNA"/>
</dbReference>
<dbReference type="PANTHER" id="PTHR11496">
    <property type="entry name" value="ALCOHOL DEHYDROGENASE"/>
    <property type="match status" value="1"/>
</dbReference>
<dbReference type="FunFam" id="1.20.1090.10:FF:000001">
    <property type="entry name" value="Aldehyde-alcohol dehydrogenase"/>
    <property type="match status" value="1"/>
</dbReference>
<dbReference type="RefSeq" id="WP_029092038.1">
    <property type="nucleotide sequence ID" value="NZ_CBCPKC010000001.1"/>
</dbReference>
<keyword evidence="7" id="KW-1185">Reference proteome</keyword>
<dbReference type="GO" id="GO:0046872">
    <property type="term" value="F:metal ion binding"/>
    <property type="evidence" value="ECO:0007669"/>
    <property type="project" value="InterPro"/>
</dbReference>
<dbReference type="Proteomes" id="UP000270190">
    <property type="component" value="Unassembled WGS sequence"/>
</dbReference>
<dbReference type="Pfam" id="PF00465">
    <property type="entry name" value="Fe-ADH"/>
    <property type="match status" value="1"/>
</dbReference>
<evidence type="ECO:0000256" key="2">
    <source>
        <dbReference type="ARBA" id="ARBA00023002"/>
    </source>
</evidence>
<dbReference type="KEGG" id="bths:CNY62_00230"/>
<proteinExistence type="inferred from homology"/>
<dbReference type="InterPro" id="IPR001670">
    <property type="entry name" value="ADH_Fe/GldA"/>
</dbReference>
<dbReference type="Pfam" id="PF25137">
    <property type="entry name" value="ADH_Fe_C"/>
    <property type="match status" value="1"/>
</dbReference>
<dbReference type="Gene3D" id="3.40.50.1970">
    <property type="match status" value="1"/>
</dbReference>
<organism evidence="5 7">
    <name type="scientific">Brochothrix thermosphacta</name>
    <name type="common">Microbacterium thermosphactum</name>
    <dbReference type="NCBI Taxonomy" id="2756"/>
    <lineage>
        <taxon>Bacteria</taxon>
        <taxon>Bacillati</taxon>
        <taxon>Bacillota</taxon>
        <taxon>Bacilli</taxon>
        <taxon>Bacillales</taxon>
        <taxon>Listeriaceae</taxon>
        <taxon>Brochothrix</taxon>
    </lineage>
</organism>
<evidence type="ECO:0000313" key="6">
    <source>
        <dbReference type="EMBL" id="SPP28178.1"/>
    </source>
</evidence>